<sequence length="75" mass="8599">MARQLRVPSSVLSRHLWNQPFFTHDYLFCFVARIFIHSFYLTLGSGFCVSATAIHDPTHHDSPRPCSHLITTAIQ</sequence>
<dbReference type="Proteomes" id="UP000305948">
    <property type="component" value="Unassembled WGS sequence"/>
</dbReference>
<name>A0A5C3NCH2_9AGAM</name>
<evidence type="ECO:0000313" key="1">
    <source>
        <dbReference type="EMBL" id="TFK54992.1"/>
    </source>
</evidence>
<accession>A0A5C3NCH2</accession>
<keyword evidence="2" id="KW-1185">Reference proteome</keyword>
<dbReference type="AlphaFoldDB" id="A0A5C3NCH2"/>
<organism evidence="1 2">
    <name type="scientific">Heliocybe sulcata</name>
    <dbReference type="NCBI Taxonomy" id="5364"/>
    <lineage>
        <taxon>Eukaryota</taxon>
        <taxon>Fungi</taxon>
        <taxon>Dikarya</taxon>
        <taxon>Basidiomycota</taxon>
        <taxon>Agaricomycotina</taxon>
        <taxon>Agaricomycetes</taxon>
        <taxon>Gloeophyllales</taxon>
        <taxon>Gloeophyllaceae</taxon>
        <taxon>Heliocybe</taxon>
    </lineage>
</organism>
<gene>
    <name evidence="1" type="ORF">OE88DRAFT_1653592</name>
</gene>
<dbReference type="EMBL" id="ML213505">
    <property type="protein sequence ID" value="TFK54992.1"/>
    <property type="molecule type" value="Genomic_DNA"/>
</dbReference>
<protein>
    <submittedName>
        <fullName evidence="1">Uncharacterized protein</fullName>
    </submittedName>
</protein>
<proteinExistence type="predicted"/>
<reference evidence="1 2" key="1">
    <citation type="journal article" date="2019" name="Nat. Ecol. Evol.">
        <title>Megaphylogeny resolves global patterns of mushroom evolution.</title>
        <authorList>
            <person name="Varga T."/>
            <person name="Krizsan K."/>
            <person name="Foldi C."/>
            <person name="Dima B."/>
            <person name="Sanchez-Garcia M."/>
            <person name="Sanchez-Ramirez S."/>
            <person name="Szollosi G.J."/>
            <person name="Szarkandi J.G."/>
            <person name="Papp V."/>
            <person name="Albert L."/>
            <person name="Andreopoulos W."/>
            <person name="Angelini C."/>
            <person name="Antonin V."/>
            <person name="Barry K.W."/>
            <person name="Bougher N.L."/>
            <person name="Buchanan P."/>
            <person name="Buyck B."/>
            <person name="Bense V."/>
            <person name="Catcheside P."/>
            <person name="Chovatia M."/>
            <person name="Cooper J."/>
            <person name="Damon W."/>
            <person name="Desjardin D."/>
            <person name="Finy P."/>
            <person name="Geml J."/>
            <person name="Haridas S."/>
            <person name="Hughes K."/>
            <person name="Justo A."/>
            <person name="Karasinski D."/>
            <person name="Kautmanova I."/>
            <person name="Kiss B."/>
            <person name="Kocsube S."/>
            <person name="Kotiranta H."/>
            <person name="LaButti K.M."/>
            <person name="Lechner B.E."/>
            <person name="Liimatainen K."/>
            <person name="Lipzen A."/>
            <person name="Lukacs Z."/>
            <person name="Mihaltcheva S."/>
            <person name="Morgado L.N."/>
            <person name="Niskanen T."/>
            <person name="Noordeloos M.E."/>
            <person name="Ohm R.A."/>
            <person name="Ortiz-Santana B."/>
            <person name="Ovrebo C."/>
            <person name="Racz N."/>
            <person name="Riley R."/>
            <person name="Savchenko A."/>
            <person name="Shiryaev A."/>
            <person name="Soop K."/>
            <person name="Spirin V."/>
            <person name="Szebenyi C."/>
            <person name="Tomsovsky M."/>
            <person name="Tulloss R.E."/>
            <person name="Uehling J."/>
            <person name="Grigoriev I.V."/>
            <person name="Vagvolgyi C."/>
            <person name="Papp T."/>
            <person name="Martin F.M."/>
            <person name="Miettinen O."/>
            <person name="Hibbett D.S."/>
            <person name="Nagy L.G."/>
        </authorList>
    </citation>
    <scope>NUCLEOTIDE SEQUENCE [LARGE SCALE GENOMIC DNA]</scope>
    <source>
        <strain evidence="1 2">OMC1185</strain>
    </source>
</reference>
<evidence type="ECO:0000313" key="2">
    <source>
        <dbReference type="Proteomes" id="UP000305948"/>
    </source>
</evidence>